<organism evidence="2 3">
    <name type="scientific">Rhynchosporium agropyri</name>
    <dbReference type="NCBI Taxonomy" id="914238"/>
    <lineage>
        <taxon>Eukaryota</taxon>
        <taxon>Fungi</taxon>
        <taxon>Dikarya</taxon>
        <taxon>Ascomycota</taxon>
        <taxon>Pezizomycotina</taxon>
        <taxon>Leotiomycetes</taxon>
        <taxon>Helotiales</taxon>
        <taxon>Ploettnerulaceae</taxon>
        <taxon>Rhynchosporium</taxon>
    </lineage>
</organism>
<keyword evidence="3" id="KW-1185">Reference proteome</keyword>
<dbReference type="EMBL" id="FJUX01000037">
    <property type="protein sequence ID" value="CZS98534.1"/>
    <property type="molecule type" value="Genomic_DNA"/>
</dbReference>
<accession>A0A1E1KNR3</accession>
<reference evidence="3" key="1">
    <citation type="submission" date="2016-03" db="EMBL/GenBank/DDBJ databases">
        <authorList>
            <person name="Guldener U."/>
        </authorList>
    </citation>
    <scope>NUCLEOTIDE SEQUENCE [LARGE SCALE GENOMIC DNA]</scope>
    <source>
        <strain evidence="3">04CH-RAC-A.6.1</strain>
    </source>
</reference>
<dbReference type="AlphaFoldDB" id="A0A1E1KNR3"/>
<feature type="region of interest" description="Disordered" evidence="1">
    <location>
        <begin position="1"/>
        <end position="60"/>
    </location>
</feature>
<evidence type="ECO:0000313" key="3">
    <source>
        <dbReference type="Proteomes" id="UP000178912"/>
    </source>
</evidence>
<evidence type="ECO:0000256" key="1">
    <source>
        <dbReference type="SAM" id="MobiDB-lite"/>
    </source>
</evidence>
<evidence type="ECO:0000313" key="2">
    <source>
        <dbReference type="EMBL" id="CZS98534.1"/>
    </source>
</evidence>
<gene>
    <name evidence="2" type="ORF">RAG0_07229</name>
</gene>
<name>A0A1E1KNR3_9HELO</name>
<feature type="compositionally biased region" description="Polar residues" evidence="1">
    <location>
        <begin position="36"/>
        <end position="57"/>
    </location>
</feature>
<dbReference type="Proteomes" id="UP000178912">
    <property type="component" value="Unassembled WGS sequence"/>
</dbReference>
<proteinExistence type="predicted"/>
<protein>
    <submittedName>
        <fullName evidence="2">Uncharacterized protein</fullName>
    </submittedName>
</protein>
<dbReference type="OrthoDB" id="3944318at2759"/>
<sequence length="169" mass="19053">MAKSDQGNDVFLECIEGTPPETSQTPESEQPETHRSSPATISGESANGLDSPQTPRDQTIEEKHQAALAEYENKHYVACRDKCMELLRDGNLPSITRCQILQLFASCSYYYGAKHALEQALIIASNLENLDPSHVLQKDVEDMLEDLEQYRPKDGAPRAYIKEFEYDEN</sequence>